<dbReference type="SUPFAM" id="SSF50494">
    <property type="entry name" value="Trypsin-like serine proteases"/>
    <property type="match status" value="1"/>
</dbReference>
<evidence type="ECO:0000256" key="6">
    <source>
        <dbReference type="ARBA" id="ARBA00022825"/>
    </source>
</evidence>
<keyword evidence="3" id="KW-0645">Protease</keyword>
<keyword evidence="2" id="KW-0964">Secreted</keyword>
<accession>A0AAN8XIW0</accession>
<keyword evidence="4" id="KW-0732">Signal</keyword>
<keyword evidence="8" id="KW-0325">Glycoprotein</keyword>
<dbReference type="Proteomes" id="UP001381693">
    <property type="component" value="Unassembled WGS sequence"/>
</dbReference>
<dbReference type="PROSITE" id="PS50240">
    <property type="entry name" value="TRYPSIN_DOM"/>
    <property type="match status" value="1"/>
</dbReference>
<evidence type="ECO:0000256" key="8">
    <source>
        <dbReference type="ARBA" id="ARBA00023180"/>
    </source>
</evidence>
<dbReference type="GO" id="GO:0004252">
    <property type="term" value="F:serine-type endopeptidase activity"/>
    <property type="evidence" value="ECO:0007669"/>
    <property type="project" value="InterPro"/>
</dbReference>
<feature type="domain" description="Peptidase S1" evidence="9">
    <location>
        <begin position="1"/>
        <end position="137"/>
    </location>
</feature>
<dbReference type="GO" id="GO:0006508">
    <property type="term" value="P:proteolysis"/>
    <property type="evidence" value="ECO:0007669"/>
    <property type="project" value="UniProtKB-KW"/>
</dbReference>
<evidence type="ECO:0000256" key="1">
    <source>
        <dbReference type="ARBA" id="ARBA00004613"/>
    </source>
</evidence>
<proteinExistence type="predicted"/>
<dbReference type="InterPro" id="IPR009003">
    <property type="entry name" value="Peptidase_S1_PA"/>
</dbReference>
<evidence type="ECO:0000313" key="11">
    <source>
        <dbReference type="Proteomes" id="UP001381693"/>
    </source>
</evidence>
<dbReference type="EMBL" id="JAXCGZ010005696">
    <property type="protein sequence ID" value="KAK7081118.1"/>
    <property type="molecule type" value="Genomic_DNA"/>
</dbReference>
<dbReference type="SMART" id="SM00020">
    <property type="entry name" value="Tryp_SPc"/>
    <property type="match status" value="1"/>
</dbReference>
<comment type="caution">
    <text evidence="10">The sequence shown here is derived from an EMBL/GenBank/DDBJ whole genome shotgun (WGS) entry which is preliminary data.</text>
</comment>
<dbReference type="Gene3D" id="2.40.10.10">
    <property type="entry name" value="Trypsin-like serine proteases"/>
    <property type="match status" value="1"/>
</dbReference>
<evidence type="ECO:0000259" key="9">
    <source>
        <dbReference type="PROSITE" id="PS50240"/>
    </source>
</evidence>
<dbReference type="InterPro" id="IPR043504">
    <property type="entry name" value="Peptidase_S1_PA_chymotrypsin"/>
</dbReference>
<evidence type="ECO:0000256" key="2">
    <source>
        <dbReference type="ARBA" id="ARBA00022525"/>
    </source>
</evidence>
<dbReference type="Pfam" id="PF00089">
    <property type="entry name" value="Trypsin"/>
    <property type="match status" value="1"/>
</dbReference>
<dbReference type="InterPro" id="IPR050127">
    <property type="entry name" value="Serine_Proteases_S1"/>
</dbReference>
<name>A0AAN8XIW0_HALRR</name>
<keyword evidence="5" id="KW-0378">Hydrolase</keyword>
<evidence type="ECO:0000256" key="7">
    <source>
        <dbReference type="ARBA" id="ARBA00023157"/>
    </source>
</evidence>
<dbReference type="FunFam" id="2.40.10.10:FF:000054">
    <property type="entry name" value="Complement C1r subcomponent"/>
    <property type="match status" value="1"/>
</dbReference>
<keyword evidence="7" id="KW-1015">Disulfide bond</keyword>
<dbReference type="InterPro" id="IPR001254">
    <property type="entry name" value="Trypsin_dom"/>
</dbReference>
<dbReference type="GO" id="GO:0005615">
    <property type="term" value="C:extracellular space"/>
    <property type="evidence" value="ECO:0007669"/>
    <property type="project" value="TreeGrafter"/>
</dbReference>
<dbReference type="PANTHER" id="PTHR24264">
    <property type="entry name" value="TRYPSIN-RELATED"/>
    <property type="match status" value="1"/>
</dbReference>
<gene>
    <name evidence="10" type="ORF">SK128_027495</name>
</gene>
<evidence type="ECO:0000256" key="5">
    <source>
        <dbReference type="ARBA" id="ARBA00022801"/>
    </source>
</evidence>
<reference evidence="10 11" key="1">
    <citation type="submission" date="2023-11" db="EMBL/GenBank/DDBJ databases">
        <title>Halocaridina rubra genome assembly.</title>
        <authorList>
            <person name="Smith C."/>
        </authorList>
    </citation>
    <scope>NUCLEOTIDE SEQUENCE [LARGE SCALE GENOMIC DNA]</scope>
    <source>
        <strain evidence="10">EP-1</strain>
        <tissue evidence="10">Whole</tissue>
    </source>
</reference>
<dbReference type="AlphaFoldDB" id="A0AAN8XIW0"/>
<keyword evidence="6" id="KW-0720">Serine protease</keyword>
<evidence type="ECO:0000256" key="4">
    <source>
        <dbReference type="ARBA" id="ARBA00022729"/>
    </source>
</evidence>
<sequence length="144" mass="15261">MISIIYYKDGTDKSLGSYEHWALSRPCEEAGWGIIAEGLPGATTLRYTSVPLLPSEECETAYSTAPDVNALCAGDIGGGIGSCVGDNGGGLYCWSPNSQRYVVGGVISWREGCALPGKPGIYMDIAKYRDWILSIINASSISKG</sequence>
<evidence type="ECO:0000256" key="3">
    <source>
        <dbReference type="ARBA" id="ARBA00022670"/>
    </source>
</evidence>
<dbReference type="PANTHER" id="PTHR24264:SF54">
    <property type="entry name" value="PEPTIDASE S1 DOMAIN-CONTAINING PROTEIN"/>
    <property type="match status" value="1"/>
</dbReference>
<protein>
    <recommendedName>
        <fullName evidence="9">Peptidase S1 domain-containing protein</fullName>
    </recommendedName>
</protein>
<evidence type="ECO:0000313" key="10">
    <source>
        <dbReference type="EMBL" id="KAK7081118.1"/>
    </source>
</evidence>
<keyword evidence="11" id="KW-1185">Reference proteome</keyword>
<organism evidence="10 11">
    <name type="scientific">Halocaridina rubra</name>
    <name type="common">Hawaiian red shrimp</name>
    <dbReference type="NCBI Taxonomy" id="373956"/>
    <lineage>
        <taxon>Eukaryota</taxon>
        <taxon>Metazoa</taxon>
        <taxon>Ecdysozoa</taxon>
        <taxon>Arthropoda</taxon>
        <taxon>Crustacea</taxon>
        <taxon>Multicrustacea</taxon>
        <taxon>Malacostraca</taxon>
        <taxon>Eumalacostraca</taxon>
        <taxon>Eucarida</taxon>
        <taxon>Decapoda</taxon>
        <taxon>Pleocyemata</taxon>
        <taxon>Caridea</taxon>
        <taxon>Atyoidea</taxon>
        <taxon>Atyidae</taxon>
        <taxon>Halocaridina</taxon>
    </lineage>
</organism>
<comment type="subcellular location">
    <subcellularLocation>
        <location evidence="1">Secreted</location>
    </subcellularLocation>
</comment>